<accession>A0A9P0JQQ4</accession>
<evidence type="ECO:0000313" key="5">
    <source>
        <dbReference type="EMBL" id="CAH1959361.1"/>
    </source>
</evidence>
<protein>
    <recommendedName>
        <fullName evidence="7">Glucose dehydrogenase [FAD, quinone]-like</fullName>
    </recommendedName>
</protein>
<keyword evidence="6" id="KW-1185">Reference proteome</keyword>
<dbReference type="Gene3D" id="3.50.50.60">
    <property type="entry name" value="FAD/NAD(P)-binding domain"/>
    <property type="match status" value="1"/>
</dbReference>
<evidence type="ECO:0008006" key="7">
    <source>
        <dbReference type="Google" id="ProtNLM"/>
    </source>
</evidence>
<keyword evidence="2" id="KW-0285">Flavoprotein</keyword>
<dbReference type="PANTHER" id="PTHR11552">
    <property type="entry name" value="GLUCOSE-METHANOL-CHOLINE GMC OXIDOREDUCTASE"/>
    <property type="match status" value="1"/>
</dbReference>
<feature type="domain" description="Glucose-methanol-choline oxidoreductase C-terminal" evidence="4">
    <location>
        <begin position="493"/>
        <end position="633"/>
    </location>
</feature>
<reference evidence="5" key="1">
    <citation type="submission" date="2022-03" db="EMBL/GenBank/DDBJ databases">
        <authorList>
            <person name="Sayadi A."/>
        </authorList>
    </citation>
    <scope>NUCLEOTIDE SEQUENCE</scope>
</reference>
<evidence type="ECO:0000313" key="6">
    <source>
        <dbReference type="Proteomes" id="UP001152888"/>
    </source>
</evidence>
<feature type="binding site" evidence="2">
    <location>
        <position position="313"/>
    </location>
    <ligand>
        <name>FAD</name>
        <dbReference type="ChEBI" id="CHEBI:57692"/>
    </ligand>
</feature>
<dbReference type="OrthoDB" id="269227at2759"/>
<comment type="similarity">
    <text evidence="1">Belongs to the GMC oxidoreductase family.</text>
</comment>
<dbReference type="GO" id="GO:0016614">
    <property type="term" value="F:oxidoreductase activity, acting on CH-OH group of donors"/>
    <property type="evidence" value="ECO:0007669"/>
    <property type="project" value="InterPro"/>
</dbReference>
<dbReference type="SUPFAM" id="SSF51905">
    <property type="entry name" value="FAD/NAD(P)-binding domain"/>
    <property type="match status" value="1"/>
</dbReference>
<feature type="binding site" evidence="2">
    <location>
        <position position="175"/>
    </location>
    <ligand>
        <name>FAD</name>
        <dbReference type="ChEBI" id="CHEBI:57692"/>
    </ligand>
</feature>
<evidence type="ECO:0000256" key="1">
    <source>
        <dbReference type="ARBA" id="ARBA00010790"/>
    </source>
</evidence>
<dbReference type="InterPro" id="IPR012132">
    <property type="entry name" value="GMC_OxRdtase"/>
</dbReference>
<evidence type="ECO:0000256" key="2">
    <source>
        <dbReference type="PIRSR" id="PIRSR000137-2"/>
    </source>
</evidence>
<evidence type="ECO:0000259" key="3">
    <source>
        <dbReference type="Pfam" id="PF00732"/>
    </source>
</evidence>
<dbReference type="InterPro" id="IPR036188">
    <property type="entry name" value="FAD/NAD-bd_sf"/>
</dbReference>
<proteinExistence type="inferred from homology"/>
<keyword evidence="2" id="KW-0274">FAD</keyword>
<dbReference type="Proteomes" id="UP001152888">
    <property type="component" value="Unassembled WGS sequence"/>
</dbReference>
<gene>
    <name evidence="5" type="ORF">ACAOBT_LOCUS3139</name>
</gene>
<feature type="domain" description="Glucose-methanol-choline oxidoreductase N-terminal" evidence="3">
    <location>
        <begin position="90"/>
        <end position="389"/>
    </location>
</feature>
<dbReference type="EMBL" id="CAKOFQ010006681">
    <property type="protein sequence ID" value="CAH1959361.1"/>
    <property type="molecule type" value="Genomic_DNA"/>
</dbReference>
<dbReference type="InterPro" id="IPR007867">
    <property type="entry name" value="GMC_OxRtase_C"/>
</dbReference>
<comment type="caution">
    <text evidence="5">The sequence shown here is derived from an EMBL/GenBank/DDBJ whole genome shotgun (WGS) entry which is preliminary data.</text>
</comment>
<comment type="cofactor">
    <cofactor evidence="2">
        <name>FAD</name>
        <dbReference type="ChEBI" id="CHEBI:57692"/>
    </cofactor>
</comment>
<dbReference type="AlphaFoldDB" id="A0A9P0JQQ4"/>
<name>A0A9P0JQQ4_ACAOB</name>
<dbReference type="SUPFAM" id="SSF54373">
    <property type="entry name" value="FAD-linked reductases, C-terminal domain"/>
    <property type="match status" value="1"/>
</dbReference>
<evidence type="ECO:0000259" key="4">
    <source>
        <dbReference type="Pfam" id="PF05199"/>
    </source>
</evidence>
<dbReference type="Pfam" id="PF00732">
    <property type="entry name" value="GMC_oxred_N"/>
    <property type="match status" value="1"/>
</dbReference>
<organism evidence="5 6">
    <name type="scientific">Acanthoscelides obtectus</name>
    <name type="common">Bean weevil</name>
    <name type="synonym">Bruchus obtectus</name>
    <dbReference type="NCBI Taxonomy" id="200917"/>
    <lineage>
        <taxon>Eukaryota</taxon>
        <taxon>Metazoa</taxon>
        <taxon>Ecdysozoa</taxon>
        <taxon>Arthropoda</taxon>
        <taxon>Hexapoda</taxon>
        <taxon>Insecta</taxon>
        <taxon>Pterygota</taxon>
        <taxon>Neoptera</taxon>
        <taxon>Endopterygota</taxon>
        <taxon>Coleoptera</taxon>
        <taxon>Polyphaga</taxon>
        <taxon>Cucujiformia</taxon>
        <taxon>Chrysomeloidea</taxon>
        <taxon>Chrysomelidae</taxon>
        <taxon>Bruchinae</taxon>
        <taxon>Bruchini</taxon>
        <taxon>Acanthoscelides</taxon>
    </lineage>
</organism>
<dbReference type="GO" id="GO:0050660">
    <property type="term" value="F:flavin adenine dinucleotide binding"/>
    <property type="evidence" value="ECO:0007669"/>
    <property type="project" value="InterPro"/>
</dbReference>
<dbReference type="Gene3D" id="3.30.560.10">
    <property type="entry name" value="Glucose Oxidase, domain 3"/>
    <property type="match status" value="1"/>
</dbReference>
<dbReference type="InterPro" id="IPR000172">
    <property type="entry name" value="GMC_OxRdtase_N"/>
</dbReference>
<sequence>MRQSISLSLCSVGDTDLTGIHALYEKTNTMSPFFLIDLALVIGFVHCDRQQYFEDMIKSRTDHALNYKFQEDAKMYEATDKATVTDFGIYDFIVIGAGASGSVIANRISEIKDWEILLLEAGDDPDDFVMIPRYFAVNVLTDYNWGYQTTPQKNACLGNINQKCRLPTGKGTGGTTLISELVYSRGDPQMYDKWAKLVKDPSWAFKNVLPYLKKSENYTGNVEDGFIDEGYHGFDGYWQVSNFEKFYPLSEIFLAGNVDMGVKFTDYNGKEQIGSAILQINTKNGRRCDQYSAFIKPIMNERDNLKISKQSYVIKIEFNSTRYATAVLFTKNMKIYRARVNHEVILSAGVIGSPQLLMLSGIGPKDHLKQHGIEVLENLEVGSTFRDHLMTQVFFSSNLSSSVNHSQTDQIKEYLTGHGILTAANPIDVIGAYNTFSGKESQTYPNLQLSISQGGISEMTKKLLNWNNEIFQELYGQTVKNAFTLVALLLHSHSTGSIRLKSSSPYEYPLIDGNYLSDPKGLDIETLYQGIQIALRLIKTPAFQSINATLAVPHIPACQRMKYLSKDFWYCYIRQAVKSAFHPVGSCLMGATTNSVVNSQFKVYGVKGLRVCDASVFPLAPSGQPVAICAMMAEKLTDLLKQKYGKTSRNCDP</sequence>
<dbReference type="PIRSF" id="PIRSF000137">
    <property type="entry name" value="Alcohol_oxidase"/>
    <property type="match status" value="1"/>
</dbReference>
<dbReference type="Pfam" id="PF05199">
    <property type="entry name" value="GMC_oxred_C"/>
    <property type="match status" value="1"/>
</dbReference>
<dbReference type="PANTHER" id="PTHR11552:SF158">
    <property type="entry name" value="GH23626P-RELATED"/>
    <property type="match status" value="1"/>
</dbReference>